<reference evidence="2" key="1">
    <citation type="submission" date="2016-10" db="EMBL/GenBank/DDBJ databases">
        <authorList>
            <person name="Varghese N."/>
            <person name="Submissions S."/>
        </authorList>
    </citation>
    <scope>NUCLEOTIDE SEQUENCE [LARGE SCALE GENOMIC DNA]</scope>
    <source>
        <strain evidence="2">DSM 44142</strain>
    </source>
</reference>
<dbReference type="AlphaFoldDB" id="A0A1H1GKB7"/>
<name>A0A1H1GKB7_9ACTN</name>
<sequence>MECSRVTDECSAPLFRWHGRDDDVPLIRSLAELVRTVRTGPTLYVRYSEGPAADRRHGPSRDYEAEYVLPGLSVATLTPELWWRLPARTWIVRRVCTYRELDVADRFAWVLTGRRVARGPDHEPLVREVLPVGRLTDDVLDEAADEYRRRLAAGRDSRDRGNR</sequence>
<proteinExistence type="predicted"/>
<accession>A0A1H1GKB7</accession>
<organism evidence="1 2">
    <name type="scientific">Tsukamurella pulmonis</name>
    <dbReference type="NCBI Taxonomy" id="47312"/>
    <lineage>
        <taxon>Bacteria</taxon>
        <taxon>Bacillati</taxon>
        <taxon>Actinomycetota</taxon>
        <taxon>Actinomycetes</taxon>
        <taxon>Mycobacteriales</taxon>
        <taxon>Tsukamurellaceae</taxon>
        <taxon>Tsukamurella</taxon>
    </lineage>
</organism>
<protein>
    <submittedName>
        <fullName evidence="1">Uncharacterized protein</fullName>
    </submittedName>
</protein>
<dbReference type="Proteomes" id="UP000183053">
    <property type="component" value="Unassembled WGS sequence"/>
</dbReference>
<dbReference type="STRING" id="47312.SAMN04489765_3395"/>
<dbReference type="InterPro" id="IPR046080">
    <property type="entry name" value="DUF6098"/>
</dbReference>
<dbReference type="EMBL" id="FNLF01000002">
    <property type="protein sequence ID" value="SDR13654.1"/>
    <property type="molecule type" value="Genomic_DNA"/>
</dbReference>
<evidence type="ECO:0000313" key="2">
    <source>
        <dbReference type="Proteomes" id="UP000183053"/>
    </source>
</evidence>
<dbReference type="Pfam" id="PF19593">
    <property type="entry name" value="DUF6098"/>
    <property type="match status" value="1"/>
</dbReference>
<evidence type="ECO:0000313" key="1">
    <source>
        <dbReference type="EMBL" id="SDR13654.1"/>
    </source>
</evidence>
<gene>
    <name evidence="1" type="ORF">SAMN04489765_3395</name>
</gene>
<keyword evidence="2" id="KW-1185">Reference proteome</keyword>
<dbReference type="RefSeq" id="WP_231857700.1">
    <property type="nucleotide sequence ID" value="NZ_FNLF01000002.1"/>
</dbReference>